<accession>A0AAW9SUF3</accession>
<sequence>MNTSRRALVHTPARTRPGSTTRKATSHRALVAGILATTALAFTACSAQENEAATDPASAENANAEGTAADATAAETTTVTQTENGVSDKSSGNTPNPTGSAPDQGDDTTTAETGGTSTSSSEDSESGGGSRLRQDMTAEIYNNPAPGSTFTADGEQVTTCIYGDGYAVNLVAAGPSTSCDFAKAVFNQQTEGLNASEDNIRDHLQPNIKAKSPATGKTYDLSCSTQDDVVVCTGGNSAKIYMY</sequence>
<evidence type="ECO:0000256" key="1">
    <source>
        <dbReference type="SAM" id="MobiDB-lite"/>
    </source>
</evidence>
<dbReference type="RefSeq" id="WP_284825456.1">
    <property type="nucleotide sequence ID" value="NZ_JASOOY020000011.1"/>
</dbReference>
<feature type="compositionally biased region" description="Low complexity" evidence="1">
    <location>
        <begin position="107"/>
        <end position="121"/>
    </location>
</feature>
<organism evidence="2 3">
    <name type="scientific">Corynebacterium amycolatum</name>
    <dbReference type="NCBI Taxonomy" id="43765"/>
    <lineage>
        <taxon>Bacteria</taxon>
        <taxon>Bacillati</taxon>
        <taxon>Actinomycetota</taxon>
        <taxon>Actinomycetes</taxon>
        <taxon>Mycobacteriales</taxon>
        <taxon>Corynebacteriaceae</taxon>
        <taxon>Corynebacterium</taxon>
    </lineage>
</organism>
<reference evidence="2" key="1">
    <citation type="submission" date="2023-05" db="EMBL/GenBank/DDBJ databases">
        <authorList>
            <person name="Du J."/>
        </authorList>
    </citation>
    <scope>NUCLEOTIDE SEQUENCE</scope>
    <source>
        <strain evidence="2">UMB1064</strain>
    </source>
</reference>
<feature type="region of interest" description="Disordered" evidence="1">
    <location>
        <begin position="1"/>
        <end position="25"/>
    </location>
</feature>
<dbReference type="Proteomes" id="UP001223646">
    <property type="component" value="Unassembled WGS sequence"/>
</dbReference>
<evidence type="ECO:0008006" key="4">
    <source>
        <dbReference type="Google" id="ProtNLM"/>
    </source>
</evidence>
<reference evidence="2" key="2">
    <citation type="submission" date="2024-05" db="EMBL/GenBank/DDBJ databases">
        <authorList>
            <person name="Wolfe A."/>
        </authorList>
    </citation>
    <scope>NUCLEOTIDE SEQUENCE</scope>
    <source>
        <strain evidence="2">UMB1064</strain>
    </source>
</reference>
<comment type="caution">
    <text evidence="2">The sequence shown here is derived from an EMBL/GenBank/DDBJ whole genome shotgun (WGS) entry which is preliminary data.</text>
</comment>
<protein>
    <recommendedName>
        <fullName evidence="4">Secreted protein</fullName>
    </recommendedName>
</protein>
<feature type="compositionally biased region" description="Low complexity" evidence="1">
    <location>
        <begin position="57"/>
        <end position="84"/>
    </location>
</feature>
<evidence type="ECO:0000313" key="3">
    <source>
        <dbReference type="Proteomes" id="UP001223646"/>
    </source>
</evidence>
<dbReference type="AlphaFoldDB" id="A0AAW9SUF3"/>
<dbReference type="EMBL" id="JASOOY020000011">
    <property type="protein sequence ID" value="MEO3716634.1"/>
    <property type="molecule type" value="Genomic_DNA"/>
</dbReference>
<proteinExistence type="predicted"/>
<gene>
    <name evidence="2" type="ORF">QP460_003375</name>
</gene>
<feature type="compositionally biased region" description="Polar residues" evidence="1">
    <location>
        <begin position="85"/>
        <end position="101"/>
    </location>
</feature>
<evidence type="ECO:0000313" key="2">
    <source>
        <dbReference type="EMBL" id="MEO3716634.1"/>
    </source>
</evidence>
<feature type="region of interest" description="Disordered" evidence="1">
    <location>
        <begin position="52"/>
        <end position="131"/>
    </location>
</feature>
<name>A0AAW9SUF3_CORAY</name>